<sequence length="332" mass="37256">MQQSKQLRLILIVSMIVVFTLIIILAIKTKVILNEAIFDGTAEENTISILTSDVIVDQSWGSLAYKGKLMIEEQFPVRVSLYSEVNTKKLMKEKVIEAIQNDSSVIIGHGREFSGVFTEMAPNYPSIQFVTVHGKAIHDNQTVYTFDQVNIEYFAGLSAALKTKANTVGVIDSIPNEEKLGGFELGLLHYKPEVTLLYDYVGSRDNGEKAIEIMDRFISQGVDVIYSKGNGFNRNVIDYAKKKNIFVIGYLDDQSYMAKDIVLTSVLNDVSQVYVAIMNDHFSKVGIPSGTVVLNEKDGVYKLAPFGPMFSEDEKQYIHHEIQKFYDGELSF</sequence>
<dbReference type="InterPro" id="IPR003760">
    <property type="entry name" value="PnrA-like"/>
</dbReference>
<evidence type="ECO:0000313" key="9">
    <source>
        <dbReference type="EMBL" id="MFD1739823.1"/>
    </source>
</evidence>
<comment type="caution">
    <text evidence="9">The sequence shown here is derived from an EMBL/GenBank/DDBJ whole genome shotgun (WGS) entry which is preliminary data.</text>
</comment>
<dbReference type="PANTHER" id="PTHR34296">
    <property type="entry name" value="TRANSCRIPTIONAL ACTIVATOR PROTEIN MED"/>
    <property type="match status" value="1"/>
</dbReference>
<evidence type="ECO:0000256" key="4">
    <source>
        <dbReference type="ARBA" id="ARBA00022729"/>
    </source>
</evidence>
<keyword evidence="10" id="KW-1185">Reference proteome</keyword>
<evidence type="ECO:0000256" key="2">
    <source>
        <dbReference type="ARBA" id="ARBA00008610"/>
    </source>
</evidence>
<keyword evidence="7" id="KW-1133">Transmembrane helix</keyword>
<evidence type="ECO:0000256" key="6">
    <source>
        <dbReference type="ARBA" id="ARBA00023288"/>
    </source>
</evidence>
<dbReference type="Gene3D" id="3.40.50.2300">
    <property type="match status" value="2"/>
</dbReference>
<organism evidence="9 10">
    <name type="scientific">Bacillus salitolerans</name>
    <dbReference type="NCBI Taxonomy" id="1437434"/>
    <lineage>
        <taxon>Bacteria</taxon>
        <taxon>Bacillati</taxon>
        <taxon>Bacillota</taxon>
        <taxon>Bacilli</taxon>
        <taxon>Bacillales</taxon>
        <taxon>Bacillaceae</taxon>
        <taxon>Bacillus</taxon>
    </lineage>
</organism>
<reference evidence="10" key="1">
    <citation type="journal article" date="2019" name="Int. J. Syst. Evol. Microbiol.">
        <title>The Global Catalogue of Microorganisms (GCM) 10K type strain sequencing project: providing services to taxonomists for standard genome sequencing and annotation.</title>
        <authorList>
            <consortium name="The Broad Institute Genomics Platform"/>
            <consortium name="The Broad Institute Genome Sequencing Center for Infectious Disease"/>
            <person name="Wu L."/>
            <person name="Ma J."/>
        </authorList>
    </citation>
    <scope>NUCLEOTIDE SEQUENCE [LARGE SCALE GENOMIC DNA]</scope>
    <source>
        <strain evidence="10">CCUG 49339</strain>
    </source>
</reference>
<keyword evidence="3" id="KW-1003">Cell membrane</keyword>
<dbReference type="Proteomes" id="UP001597214">
    <property type="component" value="Unassembled WGS sequence"/>
</dbReference>
<feature type="domain" description="ABC transporter substrate-binding protein PnrA-like" evidence="8">
    <location>
        <begin position="46"/>
        <end position="323"/>
    </location>
</feature>
<keyword evidence="4" id="KW-0732">Signal</keyword>
<evidence type="ECO:0000256" key="3">
    <source>
        <dbReference type="ARBA" id="ARBA00022475"/>
    </source>
</evidence>
<evidence type="ECO:0000256" key="5">
    <source>
        <dbReference type="ARBA" id="ARBA00023136"/>
    </source>
</evidence>
<evidence type="ECO:0000259" key="8">
    <source>
        <dbReference type="Pfam" id="PF02608"/>
    </source>
</evidence>
<keyword evidence="7" id="KW-0812">Transmembrane</keyword>
<dbReference type="PANTHER" id="PTHR34296:SF2">
    <property type="entry name" value="ABC TRANSPORTER GUANOSINE-BINDING PROTEIN NUPN"/>
    <property type="match status" value="1"/>
</dbReference>
<comment type="similarity">
    <text evidence="2">Belongs to the BMP lipoprotein family.</text>
</comment>
<dbReference type="InterPro" id="IPR050957">
    <property type="entry name" value="BMP_lipoprotein"/>
</dbReference>
<dbReference type="InterPro" id="IPR028082">
    <property type="entry name" value="Peripla_BP_I"/>
</dbReference>
<dbReference type="RefSeq" id="WP_377931088.1">
    <property type="nucleotide sequence ID" value="NZ_JBHUEM010000060.1"/>
</dbReference>
<dbReference type="Pfam" id="PF02608">
    <property type="entry name" value="Bmp"/>
    <property type="match status" value="1"/>
</dbReference>
<evidence type="ECO:0000256" key="1">
    <source>
        <dbReference type="ARBA" id="ARBA00004193"/>
    </source>
</evidence>
<keyword evidence="5 7" id="KW-0472">Membrane</keyword>
<accession>A0ABW4LZ19</accession>
<proteinExistence type="inferred from homology"/>
<dbReference type="EMBL" id="JBHUEM010000060">
    <property type="protein sequence ID" value="MFD1739823.1"/>
    <property type="molecule type" value="Genomic_DNA"/>
</dbReference>
<comment type="subcellular location">
    <subcellularLocation>
        <location evidence="1">Cell membrane</location>
        <topology evidence="1">Lipid-anchor</topology>
    </subcellularLocation>
</comment>
<name>A0ABW4LZ19_9BACI</name>
<evidence type="ECO:0000256" key="7">
    <source>
        <dbReference type="SAM" id="Phobius"/>
    </source>
</evidence>
<feature type="transmembrane region" description="Helical" evidence="7">
    <location>
        <begin position="7"/>
        <end position="27"/>
    </location>
</feature>
<gene>
    <name evidence="9" type="ORF">ACFSCX_25490</name>
</gene>
<protein>
    <submittedName>
        <fullName evidence="9">BMP family ABC transporter substrate-binding protein</fullName>
    </submittedName>
</protein>
<keyword evidence="6" id="KW-0449">Lipoprotein</keyword>
<dbReference type="SUPFAM" id="SSF53822">
    <property type="entry name" value="Periplasmic binding protein-like I"/>
    <property type="match status" value="1"/>
</dbReference>
<evidence type="ECO:0000313" key="10">
    <source>
        <dbReference type="Proteomes" id="UP001597214"/>
    </source>
</evidence>